<sequence length="75" mass="8526">MMVLFEIPLRTALMINGLGQLTSDHLAALDMPLPCAWRFHGDFRLPDLAMNFANYKSSEGEFVIENEWMPPQANT</sequence>
<dbReference type="EMBL" id="OZ034819">
    <property type="protein sequence ID" value="CAL1392907.1"/>
    <property type="molecule type" value="Genomic_DNA"/>
</dbReference>
<reference evidence="1 2" key="1">
    <citation type="submission" date="2024-04" db="EMBL/GenBank/DDBJ databases">
        <authorList>
            <person name="Fracassetti M."/>
        </authorList>
    </citation>
    <scope>NUCLEOTIDE SEQUENCE [LARGE SCALE GENOMIC DNA]</scope>
</reference>
<accession>A0AAV2F4D8</accession>
<proteinExistence type="predicted"/>
<dbReference type="AlphaFoldDB" id="A0AAV2F4D8"/>
<name>A0AAV2F4D8_9ROSI</name>
<evidence type="ECO:0000313" key="2">
    <source>
        <dbReference type="Proteomes" id="UP001497516"/>
    </source>
</evidence>
<gene>
    <name evidence="1" type="ORF">LTRI10_LOCUS33522</name>
</gene>
<evidence type="ECO:0000313" key="1">
    <source>
        <dbReference type="EMBL" id="CAL1392907.1"/>
    </source>
</evidence>
<protein>
    <submittedName>
        <fullName evidence="1">Uncharacterized protein</fullName>
    </submittedName>
</protein>
<organism evidence="1 2">
    <name type="scientific">Linum trigynum</name>
    <dbReference type="NCBI Taxonomy" id="586398"/>
    <lineage>
        <taxon>Eukaryota</taxon>
        <taxon>Viridiplantae</taxon>
        <taxon>Streptophyta</taxon>
        <taxon>Embryophyta</taxon>
        <taxon>Tracheophyta</taxon>
        <taxon>Spermatophyta</taxon>
        <taxon>Magnoliopsida</taxon>
        <taxon>eudicotyledons</taxon>
        <taxon>Gunneridae</taxon>
        <taxon>Pentapetalae</taxon>
        <taxon>rosids</taxon>
        <taxon>fabids</taxon>
        <taxon>Malpighiales</taxon>
        <taxon>Linaceae</taxon>
        <taxon>Linum</taxon>
    </lineage>
</organism>
<keyword evidence="2" id="KW-1185">Reference proteome</keyword>
<dbReference type="Proteomes" id="UP001497516">
    <property type="component" value="Chromosome 6"/>
</dbReference>